<reference evidence="2" key="1">
    <citation type="journal article" date="2020" name="Microorganisms">
        <title>Reliable Identification of Environmental Pseudomonas Isolates Using the rpoD Gene.</title>
        <authorList>
            <consortium name="The Broad Institute Genome Sequencing Platform"/>
            <person name="Girard L."/>
            <person name="Lood C."/>
            <person name="Rokni-Zadeh H."/>
            <person name="van Noort V."/>
            <person name="Lavigne R."/>
            <person name="De Mot R."/>
        </authorList>
    </citation>
    <scope>NUCLEOTIDE SEQUENCE</scope>
    <source>
        <strain evidence="2">SWRI10</strain>
    </source>
</reference>
<sequence length="46" mass="5364">MISPQVFDDYSSNHPRRVFSPGFIMLCTLVVVFELLLLQHLYGHRS</sequence>
<feature type="transmembrane region" description="Helical" evidence="1">
    <location>
        <begin position="18"/>
        <end position="38"/>
    </location>
</feature>
<keyword evidence="1" id="KW-0812">Transmembrane</keyword>
<name>A0A923JV53_9PSED</name>
<accession>A0A923JV53</accession>
<dbReference type="EMBL" id="JABWRE010000009">
    <property type="protein sequence ID" value="MBC3441847.1"/>
    <property type="molecule type" value="Genomic_DNA"/>
</dbReference>
<evidence type="ECO:0000256" key="1">
    <source>
        <dbReference type="SAM" id="Phobius"/>
    </source>
</evidence>
<comment type="caution">
    <text evidence="2">The sequence shown here is derived from an EMBL/GenBank/DDBJ whole genome shotgun (WGS) entry which is preliminary data.</text>
</comment>
<keyword evidence="1" id="KW-1133">Transmembrane helix</keyword>
<evidence type="ECO:0000313" key="3">
    <source>
        <dbReference type="EMBL" id="MBV4534854.1"/>
    </source>
</evidence>
<dbReference type="Proteomes" id="UP000599879">
    <property type="component" value="Unassembled WGS sequence"/>
</dbReference>
<dbReference type="EMBL" id="JABWRE020000001">
    <property type="protein sequence ID" value="MBV4534854.1"/>
    <property type="molecule type" value="Genomic_DNA"/>
</dbReference>
<gene>
    <name evidence="3" type="ORF">HU737_002515</name>
    <name evidence="2" type="ORF">HU737_14250</name>
</gene>
<dbReference type="AlphaFoldDB" id="A0A923JV53"/>
<reference evidence="2" key="2">
    <citation type="submission" date="2020-07" db="EMBL/GenBank/DDBJ databases">
        <authorList>
            <person name="Lood C."/>
            <person name="Girard L."/>
        </authorList>
    </citation>
    <scope>NUCLEOTIDE SEQUENCE</scope>
    <source>
        <strain evidence="2">SWRI10</strain>
    </source>
</reference>
<protein>
    <submittedName>
        <fullName evidence="2">Uncharacterized protein</fullName>
    </submittedName>
</protein>
<proteinExistence type="predicted"/>
<evidence type="ECO:0000313" key="2">
    <source>
        <dbReference type="EMBL" id="MBC3441847.1"/>
    </source>
</evidence>
<reference evidence="3" key="3">
    <citation type="submission" date="2021-06" db="EMBL/GenBank/DDBJ databases">
        <title>Updating the genus Pseudomonas: Description of 43 new species and partition of the Pseudomonas putida group.</title>
        <authorList>
            <person name="Girard L."/>
            <person name="Lood C."/>
            <person name="Vandamme P."/>
            <person name="Rokni-Zadeh H."/>
            <person name="Van Noort V."/>
            <person name="Hofte M."/>
            <person name="Lavigne R."/>
            <person name="De Mot R."/>
        </authorList>
    </citation>
    <scope>NUCLEOTIDE SEQUENCE</scope>
    <source>
        <strain evidence="3">SWRI10</strain>
    </source>
</reference>
<keyword evidence="1" id="KW-0472">Membrane</keyword>
<dbReference type="RefSeq" id="WP_186555406.1">
    <property type="nucleotide sequence ID" value="NZ_JABWRE020000001.1"/>
</dbReference>
<organism evidence="2">
    <name type="scientific">Pseudomonas urmiensis</name>
    <dbReference type="NCBI Taxonomy" id="2745493"/>
    <lineage>
        <taxon>Bacteria</taxon>
        <taxon>Pseudomonadati</taxon>
        <taxon>Pseudomonadota</taxon>
        <taxon>Gammaproteobacteria</taxon>
        <taxon>Pseudomonadales</taxon>
        <taxon>Pseudomonadaceae</taxon>
        <taxon>Pseudomonas</taxon>
    </lineage>
</organism>